<keyword evidence="3" id="KW-1185">Reference proteome</keyword>
<dbReference type="CDD" id="cd05992">
    <property type="entry name" value="PB1"/>
    <property type="match status" value="1"/>
</dbReference>
<dbReference type="EMBL" id="CANUEZ050000210">
    <property type="protein sequence ID" value="CAM0512337.1"/>
    <property type="molecule type" value="Genomic_DNA"/>
</dbReference>
<accession>A0ABC9HHZ9</accession>
<organism evidence="2 3">
    <name type="scientific">Fasciola hepatica</name>
    <name type="common">Liver fluke</name>
    <dbReference type="NCBI Taxonomy" id="6192"/>
    <lineage>
        <taxon>Eukaryota</taxon>
        <taxon>Metazoa</taxon>
        <taxon>Spiralia</taxon>
        <taxon>Lophotrochozoa</taxon>
        <taxon>Platyhelminthes</taxon>
        <taxon>Trematoda</taxon>
        <taxon>Digenea</taxon>
        <taxon>Plagiorchiida</taxon>
        <taxon>Echinostomata</taxon>
        <taxon>Echinostomatoidea</taxon>
        <taxon>Fasciolidae</taxon>
        <taxon>Fasciola</taxon>
    </lineage>
</organism>
<feature type="region of interest" description="Disordered" evidence="1">
    <location>
        <begin position="97"/>
        <end position="140"/>
    </location>
</feature>
<proteinExistence type="predicted"/>
<evidence type="ECO:0000313" key="3">
    <source>
        <dbReference type="Proteomes" id="UP001189180"/>
    </source>
</evidence>
<comment type="caution">
    <text evidence="2">The sequence shown here is derived from an EMBL/GenBank/DDBJ whole genome shotgun (WGS) entry which is preliminary data.</text>
</comment>
<protein>
    <recommendedName>
        <fullName evidence="4">PB1 domain-containing protein</fullName>
    </recommendedName>
</protein>
<evidence type="ECO:0000313" key="2">
    <source>
        <dbReference type="EMBL" id="CAM0512337.1"/>
    </source>
</evidence>
<evidence type="ECO:0008006" key="4">
    <source>
        <dbReference type="Google" id="ProtNLM"/>
    </source>
</evidence>
<name>A0ABC9HHZ9_FASHE</name>
<feature type="compositionally biased region" description="Polar residues" evidence="1">
    <location>
        <begin position="326"/>
        <end position="335"/>
    </location>
</feature>
<reference evidence="2 3" key="1">
    <citation type="submission" date="2024-08" db="EMBL/GenBank/DDBJ databases">
        <authorList>
            <person name="Paterson S."/>
        </authorList>
    </citation>
    <scope>NUCLEOTIDE SEQUENCE [LARGE SCALE GENOMIC DNA]</scope>
</reference>
<evidence type="ECO:0000256" key="1">
    <source>
        <dbReference type="SAM" id="MobiDB-lite"/>
    </source>
</evidence>
<dbReference type="Proteomes" id="UP001189180">
    <property type="component" value="Unassembled WGS sequence"/>
</dbReference>
<feature type="compositionally biased region" description="Basic and acidic residues" evidence="1">
    <location>
        <begin position="123"/>
        <end position="133"/>
    </location>
</feature>
<sequence>MTKVIKIVTPSERSQTNTEVTRWTVKDDWSGKVWDELTIKLQKLFHTRHTHFFISWFDGEDYCTIRDVDDLQEAVEYMQSEESGLKGIRIYASPEKKEHHTIFGKKPSAGPEEQQDLPEVEDHDLHSSKHSNEDINPLSNWELLNLDSEETKMNEVVDESPKEEPKPAEEQKEEQCDEGRATTLVPASSMRIPSSIVETTAGYSETSTLASATPAGTTEVTCAAVTANAVVPGMPPTQTGSFLACMPPYGISQYYLPPTGIQPMFAPQWNGSQMVPMACPGIDPTTVQTPPQNIPTAPPMSQQPLVTSMSHTDTAQREAVPLPVVANNQQSQEQTHVPKTENRKKDKSSKSYYMPLCMQTLRSMGYTQDERTLKRVIRNKKGNLNEILDALNSGLPDAL</sequence>
<dbReference type="AlphaFoldDB" id="A0ABC9HHZ9"/>
<gene>
    <name evidence="2" type="ORF">FHB240107_LOCUS8479</name>
</gene>
<feature type="compositionally biased region" description="Polar residues" evidence="1">
    <location>
        <begin position="299"/>
        <end position="313"/>
    </location>
</feature>
<feature type="region of interest" description="Disordered" evidence="1">
    <location>
        <begin position="152"/>
        <end position="182"/>
    </location>
</feature>
<feature type="compositionally biased region" description="Basic and acidic residues" evidence="1">
    <location>
        <begin position="152"/>
        <end position="180"/>
    </location>
</feature>
<feature type="compositionally biased region" description="Acidic residues" evidence="1">
    <location>
        <begin position="113"/>
        <end position="122"/>
    </location>
</feature>
<feature type="region of interest" description="Disordered" evidence="1">
    <location>
        <begin position="286"/>
        <end position="352"/>
    </location>
</feature>